<dbReference type="InterPro" id="IPR024453">
    <property type="entry name" value="Peptidase_C92"/>
</dbReference>
<proteinExistence type="predicted"/>
<dbReference type="Pfam" id="PF05708">
    <property type="entry name" value="Peptidase_C92"/>
    <property type="match status" value="1"/>
</dbReference>
<evidence type="ECO:0000313" key="1">
    <source>
        <dbReference type="EMBL" id="KGN84820.1"/>
    </source>
</evidence>
<dbReference type="Gene3D" id="3.90.1720.10">
    <property type="entry name" value="endopeptidase domain like (from Nostoc punctiforme)"/>
    <property type="match status" value="1"/>
</dbReference>
<sequence length="219" mass="23675">MKRSGNKSPFGFAASWLSAFITRYILPSVFLLCLGACSQGGKGGGSIPVFPEGTELRDGDLICRLGTSWYSGLFRKKASSAQEYSHIGIILYTGTDSCSVIHTEEDPSSGHGGVALESLSSFLAHSRRAGIYRLHLPDSVLSHFVRAALDYRERQVPFDFAFDSASDAELYCTELVAAALLKADSLLPIRPSISVAGRRVYSLDDLLLFPGTECIALTN</sequence>
<dbReference type="EMBL" id="JRAK01000138">
    <property type="protein sequence ID" value="KGN84820.1"/>
    <property type="molecule type" value="Genomic_DNA"/>
</dbReference>
<evidence type="ECO:0000313" key="2">
    <source>
        <dbReference type="Proteomes" id="UP000030146"/>
    </source>
</evidence>
<dbReference type="AlphaFoldDB" id="A0A0A2F461"/>
<protein>
    <submittedName>
        <fullName evidence="1">Orthopoxovirus protein, PF05708 family</fullName>
    </submittedName>
</protein>
<dbReference type="Proteomes" id="UP000030146">
    <property type="component" value="Unassembled WGS sequence"/>
</dbReference>
<dbReference type="RefSeq" id="WP_039426370.1">
    <property type="nucleotide sequence ID" value="NZ_JRAK01000138.1"/>
</dbReference>
<reference evidence="1 2" key="1">
    <citation type="submission" date="2014-08" db="EMBL/GenBank/DDBJ databases">
        <title>Porphyromonas gulae strain:COT-052_OH3439 Genome sequencing.</title>
        <authorList>
            <person name="Wallis C."/>
            <person name="Deusch O."/>
            <person name="O'Flynn C."/>
            <person name="Davis I."/>
            <person name="Jospin G."/>
            <person name="Darling A.E."/>
            <person name="Coil D.A."/>
            <person name="Alexiev A."/>
            <person name="Horsfall A."/>
            <person name="Kirkwood N."/>
            <person name="Harris S."/>
            <person name="Eisen J.A."/>
        </authorList>
    </citation>
    <scope>NUCLEOTIDE SEQUENCE [LARGE SCALE GENOMIC DNA]</scope>
    <source>
        <strain evidence="2">COT-052 OH3439</strain>
    </source>
</reference>
<dbReference type="SUPFAM" id="SSF54001">
    <property type="entry name" value="Cysteine proteinases"/>
    <property type="match status" value="1"/>
</dbReference>
<dbReference type="InterPro" id="IPR038765">
    <property type="entry name" value="Papain-like_cys_pep_sf"/>
</dbReference>
<gene>
    <name evidence="1" type="ORF">HR15_10325</name>
</gene>
<keyword evidence="2" id="KW-1185">Reference proteome</keyword>
<accession>A0A0A2F461</accession>
<comment type="caution">
    <text evidence="1">The sequence shown here is derived from an EMBL/GenBank/DDBJ whole genome shotgun (WGS) entry which is preliminary data.</text>
</comment>
<name>A0A0A2F461_9PORP</name>
<organism evidence="1 2">
    <name type="scientific">Porphyromonas gulae</name>
    <dbReference type="NCBI Taxonomy" id="111105"/>
    <lineage>
        <taxon>Bacteria</taxon>
        <taxon>Pseudomonadati</taxon>
        <taxon>Bacteroidota</taxon>
        <taxon>Bacteroidia</taxon>
        <taxon>Bacteroidales</taxon>
        <taxon>Porphyromonadaceae</taxon>
        <taxon>Porphyromonas</taxon>
    </lineage>
</organism>